<feature type="domain" description="RNase H type-1" evidence="1">
    <location>
        <begin position="85"/>
        <end position="154"/>
    </location>
</feature>
<evidence type="ECO:0000313" key="2">
    <source>
        <dbReference type="EnsemblPlants" id="cds.evm.model.09.1564"/>
    </source>
</evidence>
<dbReference type="InterPro" id="IPR012337">
    <property type="entry name" value="RNaseH-like_sf"/>
</dbReference>
<dbReference type="Gene3D" id="3.30.420.10">
    <property type="entry name" value="Ribonuclease H-like superfamily/Ribonuclease H"/>
    <property type="match status" value="1"/>
</dbReference>
<dbReference type="InterPro" id="IPR052929">
    <property type="entry name" value="RNase_H-like_EbsB-rel"/>
</dbReference>
<dbReference type="PANTHER" id="PTHR47074">
    <property type="entry name" value="BNAC02G40300D PROTEIN"/>
    <property type="match status" value="1"/>
</dbReference>
<dbReference type="InterPro" id="IPR036397">
    <property type="entry name" value="RNaseH_sf"/>
</dbReference>
<organism evidence="2 3">
    <name type="scientific">Cannabis sativa</name>
    <name type="common">Hemp</name>
    <name type="synonym">Marijuana</name>
    <dbReference type="NCBI Taxonomy" id="3483"/>
    <lineage>
        <taxon>Eukaryota</taxon>
        <taxon>Viridiplantae</taxon>
        <taxon>Streptophyta</taxon>
        <taxon>Embryophyta</taxon>
        <taxon>Tracheophyta</taxon>
        <taxon>Spermatophyta</taxon>
        <taxon>Magnoliopsida</taxon>
        <taxon>eudicotyledons</taxon>
        <taxon>Gunneridae</taxon>
        <taxon>Pentapetalae</taxon>
        <taxon>rosids</taxon>
        <taxon>fabids</taxon>
        <taxon>Rosales</taxon>
        <taxon>Cannabaceae</taxon>
        <taxon>Cannabis</taxon>
    </lineage>
</organism>
<dbReference type="GO" id="GO:0003676">
    <property type="term" value="F:nucleic acid binding"/>
    <property type="evidence" value="ECO:0007669"/>
    <property type="project" value="InterPro"/>
</dbReference>
<keyword evidence="3" id="KW-1185">Reference proteome</keyword>
<dbReference type="EMBL" id="UZAU01000772">
    <property type="status" value="NOT_ANNOTATED_CDS"/>
    <property type="molecule type" value="Genomic_DNA"/>
</dbReference>
<dbReference type="AlphaFoldDB" id="A0A803QEU8"/>
<name>A0A803QEU8_CANSA</name>
<reference evidence="2" key="1">
    <citation type="submission" date="2018-11" db="EMBL/GenBank/DDBJ databases">
        <authorList>
            <person name="Grassa J C."/>
        </authorList>
    </citation>
    <scope>NUCLEOTIDE SEQUENCE [LARGE SCALE GENOMIC DNA]</scope>
</reference>
<dbReference type="InterPro" id="IPR002156">
    <property type="entry name" value="RNaseH_domain"/>
</dbReference>
<dbReference type="InterPro" id="IPR044730">
    <property type="entry name" value="RNase_H-like_dom_plant"/>
</dbReference>
<reference evidence="2" key="2">
    <citation type="submission" date="2021-03" db="UniProtKB">
        <authorList>
            <consortium name="EnsemblPlants"/>
        </authorList>
    </citation>
    <scope>IDENTIFICATION</scope>
</reference>
<protein>
    <recommendedName>
        <fullName evidence="1">RNase H type-1 domain-containing protein</fullName>
    </recommendedName>
</protein>
<evidence type="ECO:0000313" key="3">
    <source>
        <dbReference type="Proteomes" id="UP000596661"/>
    </source>
</evidence>
<dbReference type="GO" id="GO:0004523">
    <property type="term" value="F:RNA-DNA hybrid ribonuclease activity"/>
    <property type="evidence" value="ECO:0007669"/>
    <property type="project" value="InterPro"/>
</dbReference>
<sequence length="201" mass="22318">MAFLMRLAKGWTKVDYEMFLVLCWQQWFTRNNTKHGGGEPRATDVVEWCAKFLSDYQGQTQRAINTQLRSAACWAPPVQGMMQINVDGGVKKGVQCTGTGCVVRDCEGRVQVAIATSRQQEVAPLQAELLAIKEGLLLGIQRKYRQFCIESDCISFVYREANGVAHGLANYALVNKASAMWIGVNSSCVSLAIERDMPNSM</sequence>
<proteinExistence type="predicted"/>
<dbReference type="Gramene" id="evm.model.09.1564">
    <property type="protein sequence ID" value="cds.evm.model.09.1564"/>
    <property type="gene ID" value="evm.TU.09.1564"/>
</dbReference>
<dbReference type="OMA" id="NERHNIN"/>
<dbReference type="Pfam" id="PF13456">
    <property type="entry name" value="RVT_3"/>
    <property type="match status" value="1"/>
</dbReference>
<dbReference type="CDD" id="cd06222">
    <property type="entry name" value="RNase_H_like"/>
    <property type="match status" value="1"/>
</dbReference>
<accession>A0A803QEU8</accession>
<dbReference type="PANTHER" id="PTHR47074:SF11">
    <property type="entry name" value="REVERSE TRANSCRIPTASE-LIKE PROTEIN"/>
    <property type="match status" value="1"/>
</dbReference>
<evidence type="ECO:0000259" key="1">
    <source>
        <dbReference type="Pfam" id="PF13456"/>
    </source>
</evidence>
<dbReference type="SUPFAM" id="SSF53098">
    <property type="entry name" value="Ribonuclease H-like"/>
    <property type="match status" value="1"/>
</dbReference>
<dbReference type="Proteomes" id="UP000596661">
    <property type="component" value="Chromosome 9"/>
</dbReference>
<dbReference type="EnsemblPlants" id="evm.model.09.1564">
    <property type="protein sequence ID" value="cds.evm.model.09.1564"/>
    <property type="gene ID" value="evm.TU.09.1564"/>
</dbReference>